<dbReference type="GeneID" id="57777472"/>
<feature type="domain" description="HTH cro/C1-type" evidence="1">
    <location>
        <begin position="17"/>
        <end position="71"/>
    </location>
</feature>
<accession>A0A291MZM1</accession>
<dbReference type="GO" id="GO:0003677">
    <property type="term" value="F:DNA binding"/>
    <property type="evidence" value="ECO:0007669"/>
    <property type="project" value="InterPro"/>
</dbReference>
<sequence length="106" mass="11423">MSRLPASPLIGVITNSLRKARAARGLTQRGLGERVGMPQSHVSKIEQGMVDLQLSSLAEMARALDLELRLVPRTALPAVDGLIHSLTTDKQSLAQQPALTLDDEDD</sequence>
<dbReference type="Proteomes" id="UP000219422">
    <property type="component" value="Chromosome"/>
</dbReference>
<dbReference type="InterPro" id="IPR010982">
    <property type="entry name" value="Lambda_DNA-bd_dom_sf"/>
</dbReference>
<dbReference type="AlphaFoldDB" id="A0A291MZM1"/>
<dbReference type="SUPFAM" id="SSF47413">
    <property type="entry name" value="lambda repressor-like DNA-binding domains"/>
    <property type="match status" value="1"/>
</dbReference>
<dbReference type="PROSITE" id="PS50943">
    <property type="entry name" value="HTH_CROC1"/>
    <property type="match status" value="1"/>
</dbReference>
<organism evidence="2 3">
    <name type="scientific">Sphingobium yanoikuyae</name>
    <name type="common">Sphingomonas yanoikuyae</name>
    <dbReference type="NCBI Taxonomy" id="13690"/>
    <lineage>
        <taxon>Bacteria</taxon>
        <taxon>Pseudomonadati</taxon>
        <taxon>Pseudomonadota</taxon>
        <taxon>Alphaproteobacteria</taxon>
        <taxon>Sphingomonadales</taxon>
        <taxon>Sphingomonadaceae</taxon>
        <taxon>Sphingobium</taxon>
    </lineage>
</organism>
<reference evidence="2 3" key="1">
    <citation type="submission" date="2017-10" db="EMBL/GenBank/DDBJ databases">
        <title>Sphingobium yanoikuyae S72.</title>
        <authorList>
            <person name="Sanchez E."/>
            <person name="Bustos P."/>
            <person name="Mendoza P."/>
            <person name="Guo X."/>
            <person name="Mendoza A."/>
        </authorList>
    </citation>
    <scope>NUCLEOTIDE SEQUENCE [LARGE SCALE GENOMIC DNA]</scope>
    <source>
        <strain evidence="2 3">S72</strain>
    </source>
</reference>
<dbReference type="CDD" id="cd00093">
    <property type="entry name" value="HTH_XRE"/>
    <property type="match status" value="1"/>
</dbReference>
<proteinExistence type="predicted"/>
<dbReference type="InterPro" id="IPR001387">
    <property type="entry name" value="Cro/C1-type_HTH"/>
</dbReference>
<dbReference type="Gene3D" id="1.10.260.40">
    <property type="entry name" value="lambda repressor-like DNA-binding domains"/>
    <property type="match status" value="1"/>
</dbReference>
<dbReference type="EMBL" id="CP023741">
    <property type="protein sequence ID" value="ATI80563.1"/>
    <property type="molecule type" value="Genomic_DNA"/>
</dbReference>
<evidence type="ECO:0000259" key="1">
    <source>
        <dbReference type="PROSITE" id="PS50943"/>
    </source>
</evidence>
<dbReference type="KEGG" id="sya:A6768_11555"/>
<dbReference type="Pfam" id="PF01381">
    <property type="entry name" value="HTH_3"/>
    <property type="match status" value="1"/>
</dbReference>
<dbReference type="SMART" id="SM00530">
    <property type="entry name" value="HTH_XRE"/>
    <property type="match status" value="1"/>
</dbReference>
<dbReference type="RefSeq" id="WP_097383688.1">
    <property type="nucleotide sequence ID" value="NZ_CP023741.1"/>
</dbReference>
<name>A0A291MZM1_SPHYA</name>
<protein>
    <submittedName>
        <fullName evidence="2">Transcriptional regulator</fullName>
    </submittedName>
</protein>
<evidence type="ECO:0000313" key="2">
    <source>
        <dbReference type="EMBL" id="ATI80563.1"/>
    </source>
</evidence>
<evidence type="ECO:0000313" key="3">
    <source>
        <dbReference type="Proteomes" id="UP000219422"/>
    </source>
</evidence>
<gene>
    <name evidence="2" type="ORF">A6768_11555</name>
</gene>